<comment type="caution">
    <text evidence="1">The sequence shown here is derived from an EMBL/GenBank/DDBJ whole genome shotgun (WGS) entry which is preliminary data.</text>
</comment>
<dbReference type="Proteomes" id="UP001629288">
    <property type="component" value="Unassembled WGS sequence"/>
</dbReference>
<dbReference type="RefSeq" id="WP_408131821.1">
    <property type="nucleotide sequence ID" value="NZ_JAQQCO010000011.1"/>
</dbReference>
<gene>
    <name evidence="1" type="ORF">PQR00_33810</name>
</gene>
<sequence length="102" mass="11161">MKDRQAVHKRGQHRGVDSPCLTLLYGEETAFTTASILVAAGIGRSSPAAPLNCPITYPKRRELTAIDAIARARAVQQEERHVSCAIDAGILVHRRVPVFVQM</sequence>
<accession>A0ABW9CAE9</accession>
<reference evidence="1 2" key="1">
    <citation type="journal article" date="2024" name="Chem. Sci.">
        <title>Discovery of megapolipeptins by genome mining of a Burkholderiales bacteria collection.</title>
        <authorList>
            <person name="Paulo B.S."/>
            <person name="Recchia M.J.J."/>
            <person name="Lee S."/>
            <person name="Fergusson C.H."/>
            <person name="Romanowski S.B."/>
            <person name="Hernandez A."/>
            <person name="Krull N."/>
            <person name="Liu D.Y."/>
            <person name="Cavanagh H."/>
            <person name="Bos A."/>
            <person name="Gray C.A."/>
            <person name="Murphy B.T."/>
            <person name="Linington R.G."/>
            <person name="Eustaquio A.S."/>
        </authorList>
    </citation>
    <scope>NUCLEOTIDE SEQUENCE [LARGE SCALE GENOMIC DNA]</scope>
    <source>
        <strain evidence="1 2">RL17-379-BIB-C</strain>
    </source>
</reference>
<organism evidence="1 2">
    <name type="scientific">Paraburkholderia strydomiana</name>
    <dbReference type="NCBI Taxonomy" id="1245417"/>
    <lineage>
        <taxon>Bacteria</taxon>
        <taxon>Pseudomonadati</taxon>
        <taxon>Pseudomonadota</taxon>
        <taxon>Betaproteobacteria</taxon>
        <taxon>Burkholderiales</taxon>
        <taxon>Burkholderiaceae</taxon>
        <taxon>Paraburkholderia</taxon>
    </lineage>
</organism>
<proteinExistence type="predicted"/>
<evidence type="ECO:0000313" key="1">
    <source>
        <dbReference type="EMBL" id="MFM0448561.1"/>
    </source>
</evidence>
<dbReference type="EMBL" id="JAQQDH010000026">
    <property type="protein sequence ID" value="MFM0448561.1"/>
    <property type="molecule type" value="Genomic_DNA"/>
</dbReference>
<protein>
    <submittedName>
        <fullName evidence="1">Uncharacterized protein</fullName>
    </submittedName>
</protein>
<keyword evidence="2" id="KW-1185">Reference proteome</keyword>
<evidence type="ECO:0000313" key="2">
    <source>
        <dbReference type="Proteomes" id="UP001629288"/>
    </source>
</evidence>
<name>A0ABW9CAE9_9BURK</name>